<name>A0A9E9C518_9CYAN</name>
<evidence type="ECO:0000313" key="10">
    <source>
        <dbReference type="Proteomes" id="UP001163152"/>
    </source>
</evidence>
<evidence type="ECO:0000256" key="7">
    <source>
        <dbReference type="RuleBase" id="RU361270"/>
    </source>
</evidence>
<reference evidence="9" key="1">
    <citation type="submission" date="2022-12" db="EMBL/GenBank/DDBJ databases">
        <title>Polyphasic identification of a Novel Hot-Spring Cyanobacterium Ocullathermofonsia sinensis gen nov. sp. nov. and Genomic Insights on its Adaptations to the Thermal Habitat.</title>
        <authorList>
            <person name="Daroch M."/>
            <person name="Tang J."/>
            <person name="Jiang Y."/>
        </authorList>
    </citation>
    <scope>NUCLEOTIDE SEQUENCE</scope>
    <source>
        <strain evidence="9">PKUAC-SCTA174</strain>
    </source>
</reference>
<gene>
    <name evidence="9" type="primary">uraH</name>
    <name evidence="9" type="ORF">OXH18_01215</name>
</gene>
<evidence type="ECO:0000256" key="2">
    <source>
        <dbReference type="ARBA" id="ARBA00002704"/>
    </source>
</evidence>
<dbReference type="SUPFAM" id="SSF49472">
    <property type="entry name" value="Transthyretin (synonym: prealbumin)"/>
    <property type="match status" value="1"/>
</dbReference>
<dbReference type="RefSeq" id="WP_268610606.1">
    <property type="nucleotide sequence ID" value="NZ_CP113797.1"/>
</dbReference>
<accession>A0A9E9C518</accession>
<dbReference type="KEGG" id="tsin:OXH18_01215"/>
<organism evidence="9 10">
    <name type="scientific">Thermocoleostomius sinensis A174</name>
    <dbReference type="NCBI Taxonomy" id="2016057"/>
    <lineage>
        <taxon>Bacteria</taxon>
        <taxon>Bacillati</taxon>
        <taxon>Cyanobacteriota</taxon>
        <taxon>Cyanophyceae</taxon>
        <taxon>Oculatellales</taxon>
        <taxon>Oculatellaceae</taxon>
        <taxon>Thermocoleostomius</taxon>
    </lineage>
</organism>
<dbReference type="InterPro" id="IPR023418">
    <property type="entry name" value="Thyroxine_BS"/>
</dbReference>
<proteinExistence type="inferred from homology"/>
<dbReference type="InterPro" id="IPR023416">
    <property type="entry name" value="Transthyretin/HIU_hydrolase_d"/>
</dbReference>
<dbReference type="PANTHER" id="PTHR10395:SF7">
    <property type="entry name" value="5-HYDROXYISOURATE HYDROLASE"/>
    <property type="match status" value="1"/>
</dbReference>
<dbReference type="AlphaFoldDB" id="A0A9E9C518"/>
<dbReference type="Gene3D" id="2.60.40.180">
    <property type="entry name" value="Transthyretin/hydroxyisourate hydrolase domain"/>
    <property type="match status" value="1"/>
</dbReference>
<keyword evidence="6 7" id="KW-0378">Hydrolase</keyword>
<comment type="similarity">
    <text evidence="3 7">Belongs to the transthyretin family. 5-hydroxyisourate hydrolase subfamily.</text>
</comment>
<dbReference type="GO" id="GO:0006144">
    <property type="term" value="P:purine nucleobase metabolic process"/>
    <property type="evidence" value="ECO:0007669"/>
    <property type="project" value="UniProtKB-KW"/>
</dbReference>
<dbReference type="EC" id="3.5.2.17" evidence="7"/>
<dbReference type="GO" id="GO:0033971">
    <property type="term" value="F:hydroxyisourate hydrolase activity"/>
    <property type="evidence" value="ECO:0007669"/>
    <property type="project" value="UniProtKB-EC"/>
</dbReference>
<evidence type="ECO:0000256" key="3">
    <source>
        <dbReference type="ARBA" id="ARBA00009850"/>
    </source>
</evidence>
<dbReference type="InterPro" id="IPR023419">
    <property type="entry name" value="Transthyretin_CS"/>
</dbReference>
<sequence>MPGQLTGQLTTHVLDTVHGGPAANVAIELWQVPPSGDKTLLKLVHTNADGRTDAPLLAADELQAGVYELVFAIGAYFDRSMPSLPTPRFLDRVPIQFGIANPEAHYHVPLLVSPWSYSTYRGS</sequence>
<evidence type="ECO:0000256" key="1">
    <source>
        <dbReference type="ARBA" id="ARBA00001043"/>
    </source>
</evidence>
<keyword evidence="5 7" id="KW-0659">Purine metabolism</keyword>
<evidence type="ECO:0000256" key="4">
    <source>
        <dbReference type="ARBA" id="ARBA00011881"/>
    </source>
</evidence>
<dbReference type="PANTHER" id="PTHR10395">
    <property type="entry name" value="URICASE AND TRANSTHYRETIN-RELATED"/>
    <property type="match status" value="1"/>
</dbReference>
<comment type="function">
    <text evidence="2">Catalyzes the hydrolysis of 5-hydroxyisourate (HIU) to 2-oxo-4-hydroxy-4-carboxy-5-ureidoimidazoline (OHCU).</text>
</comment>
<dbReference type="NCBIfam" id="TIGR02962">
    <property type="entry name" value="hdxy_isourate"/>
    <property type="match status" value="1"/>
</dbReference>
<evidence type="ECO:0000256" key="6">
    <source>
        <dbReference type="ARBA" id="ARBA00022801"/>
    </source>
</evidence>
<protein>
    <recommendedName>
        <fullName evidence="7">5-hydroxyisourate hydrolase</fullName>
        <shortName evidence="7">HIU hydrolase</shortName>
        <shortName evidence="7">HIUHase</shortName>
        <ecNumber evidence="7">3.5.2.17</ecNumber>
    </recommendedName>
</protein>
<dbReference type="InterPro" id="IPR036817">
    <property type="entry name" value="Transthyretin/HIU_hydrolase_sf"/>
</dbReference>
<evidence type="ECO:0000259" key="8">
    <source>
        <dbReference type="Pfam" id="PF00576"/>
    </source>
</evidence>
<evidence type="ECO:0000256" key="5">
    <source>
        <dbReference type="ARBA" id="ARBA00022631"/>
    </source>
</evidence>
<dbReference type="PROSITE" id="PS00768">
    <property type="entry name" value="TRANSTHYRETIN_1"/>
    <property type="match status" value="1"/>
</dbReference>
<dbReference type="InterPro" id="IPR014306">
    <property type="entry name" value="Hydroxyisourate_hydrolase"/>
</dbReference>
<dbReference type="CDD" id="cd05822">
    <property type="entry name" value="TLP_HIUase"/>
    <property type="match status" value="1"/>
</dbReference>
<evidence type="ECO:0000313" key="9">
    <source>
        <dbReference type="EMBL" id="WAL60646.1"/>
    </source>
</evidence>
<comment type="subunit">
    <text evidence="4 7">Homotetramer.</text>
</comment>
<dbReference type="EMBL" id="CP113797">
    <property type="protein sequence ID" value="WAL60646.1"/>
    <property type="molecule type" value="Genomic_DNA"/>
</dbReference>
<keyword evidence="10" id="KW-1185">Reference proteome</keyword>
<dbReference type="Proteomes" id="UP001163152">
    <property type="component" value="Chromosome"/>
</dbReference>
<comment type="catalytic activity">
    <reaction evidence="1 7">
        <text>5-hydroxyisourate + H2O = 5-hydroxy-2-oxo-4-ureido-2,5-dihydro-1H-imidazole-5-carboxylate + H(+)</text>
        <dbReference type="Rhea" id="RHEA:23736"/>
        <dbReference type="ChEBI" id="CHEBI:15377"/>
        <dbReference type="ChEBI" id="CHEBI:15378"/>
        <dbReference type="ChEBI" id="CHEBI:18072"/>
        <dbReference type="ChEBI" id="CHEBI:58639"/>
        <dbReference type="EC" id="3.5.2.17"/>
    </reaction>
</comment>
<dbReference type="PROSITE" id="PS00769">
    <property type="entry name" value="TRANSTHYRETIN_2"/>
    <property type="match status" value="1"/>
</dbReference>
<dbReference type="Pfam" id="PF00576">
    <property type="entry name" value="Transthyretin"/>
    <property type="match status" value="1"/>
</dbReference>
<feature type="domain" description="Transthyretin/hydroxyisourate hydrolase" evidence="8">
    <location>
        <begin position="9"/>
        <end position="122"/>
    </location>
</feature>